<organism evidence="3 4">
    <name type="scientific">Cyanobium gracile UHCC 0139</name>
    <dbReference type="NCBI Taxonomy" id="3110308"/>
    <lineage>
        <taxon>Bacteria</taxon>
        <taxon>Bacillati</taxon>
        <taxon>Cyanobacteriota</taxon>
        <taxon>Cyanophyceae</taxon>
        <taxon>Synechococcales</taxon>
        <taxon>Prochlorococcaceae</taxon>
        <taxon>Cyanobium</taxon>
    </lineage>
</organism>
<keyword evidence="4" id="KW-1185">Reference proteome</keyword>
<dbReference type="Proteomes" id="UP001304461">
    <property type="component" value="Unassembled WGS sequence"/>
</dbReference>
<dbReference type="EMBL" id="JAYGHX010000001">
    <property type="protein sequence ID" value="MEA5389880.1"/>
    <property type="molecule type" value="Genomic_DNA"/>
</dbReference>
<proteinExistence type="predicted"/>
<accession>A0ABU5RQ32</accession>
<protein>
    <submittedName>
        <fullName evidence="3">HTH domain-containing protein</fullName>
    </submittedName>
</protein>
<keyword evidence="1" id="KW-0804">Transcription</keyword>
<name>A0ABU5RQ32_9CYAN</name>
<dbReference type="InterPro" id="IPR007759">
    <property type="entry name" value="Asxl_HARE-HTH"/>
</dbReference>
<dbReference type="RefSeq" id="WP_323304008.1">
    <property type="nucleotide sequence ID" value="NZ_JAYGHX010000001.1"/>
</dbReference>
<comment type="caution">
    <text evidence="3">The sequence shown here is derived from an EMBL/GenBank/DDBJ whole genome shotgun (WGS) entry which is preliminary data.</text>
</comment>
<evidence type="ECO:0000259" key="2">
    <source>
        <dbReference type="PROSITE" id="PS51913"/>
    </source>
</evidence>
<evidence type="ECO:0000256" key="1">
    <source>
        <dbReference type="ARBA" id="ARBA00023163"/>
    </source>
</evidence>
<dbReference type="PROSITE" id="PS51913">
    <property type="entry name" value="HTH_HARE"/>
    <property type="match status" value="1"/>
</dbReference>
<gene>
    <name evidence="3" type="ORF">VB738_01275</name>
</gene>
<feature type="domain" description="HTH HARE-type" evidence="2">
    <location>
        <begin position="4"/>
        <end position="81"/>
    </location>
</feature>
<evidence type="ECO:0000313" key="3">
    <source>
        <dbReference type="EMBL" id="MEA5389880.1"/>
    </source>
</evidence>
<dbReference type="Pfam" id="PF05066">
    <property type="entry name" value="HARE-HTH"/>
    <property type="match status" value="1"/>
</dbReference>
<sequence length="322" mass="37321">MAAYSFLDLAEELLKSAESPLTYQEIWQAAKEAGLTEKISSKGKTPWQTLGAQLYVEVRDNEVSRFIKVGKRPARFFLKSREGALPIDAVERLDKQQSGKKEKPAGFHERDLHPVLTYFVYSNPGFNRGRSIFSKTIYHEKSLKSGYNEWVHPDMVGFYLPLDDWRPDVIEFNRLSDNNSLRLFSFEIKKSLTKANYRESFFQALSNSSWAHEGYLVAADIKQDDELMSELGRLTSSFGIGIIQLDLEDIDSSIILFPSRAKTLLDWETINKLSEQNSDFEKFIQDVRIDFESKRIHRSEFDEVLKDIRKYIHEKLKIEQVA</sequence>
<reference evidence="3 4" key="1">
    <citation type="submission" date="2023-12" db="EMBL/GenBank/DDBJ databases">
        <title>Baltic Sea Cyanobacteria.</title>
        <authorList>
            <person name="Delbaje E."/>
            <person name="Fewer D.P."/>
            <person name="Shishido T.K."/>
        </authorList>
    </citation>
    <scope>NUCLEOTIDE SEQUENCE [LARGE SCALE GENOMIC DNA]</scope>
    <source>
        <strain evidence="3 4">UHCC 0139</strain>
    </source>
</reference>
<evidence type="ECO:0000313" key="4">
    <source>
        <dbReference type="Proteomes" id="UP001304461"/>
    </source>
</evidence>